<feature type="region of interest" description="Disordered" evidence="1">
    <location>
        <begin position="53"/>
        <end position="73"/>
    </location>
</feature>
<organism evidence="2 3">
    <name type="scientific">Algoriphagus oliviformis</name>
    <dbReference type="NCBI Taxonomy" id="2811231"/>
    <lineage>
        <taxon>Bacteria</taxon>
        <taxon>Pseudomonadati</taxon>
        <taxon>Bacteroidota</taxon>
        <taxon>Cytophagia</taxon>
        <taxon>Cytophagales</taxon>
        <taxon>Cyclobacteriaceae</taxon>
        <taxon>Algoriphagus</taxon>
    </lineage>
</organism>
<proteinExistence type="predicted"/>
<evidence type="ECO:0000313" key="2">
    <source>
        <dbReference type="EMBL" id="MBN7813565.1"/>
    </source>
</evidence>
<protein>
    <submittedName>
        <fullName evidence="2">Uncharacterized protein</fullName>
    </submittedName>
</protein>
<evidence type="ECO:0000256" key="1">
    <source>
        <dbReference type="SAM" id="MobiDB-lite"/>
    </source>
</evidence>
<evidence type="ECO:0000313" key="3">
    <source>
        <dbReference type="Proteomes" id="UP000664317"/>
    </source>
</evidence>
<dbReference type="Proteomes" id="UP000664317">
    <property type="component" value="Unassembled WGS sequence"/>
</dbReference>
<reference evidence="2 3" key="1">
    <citation type="submission" date="2021-03" db="EMBL/GenBank/DDBJ databases">
        <title>novel species isolated from a fishpond in China.</title>
        <authorList>
            <person name="Lu H."/>
            <person name="Cai Z."/>
        </authorList>
    </citation>
    <scope>NUCLEOTIDE SEQUENCE [LARGE SCALE GENOMIC DNA]</scope>
    <source>
        <strain evidence="2 3">H41</strain>
    </source>
</reference>
<gene>
    <name evidence="2" type="ORF">J0A68_21600</name>
</gene>
<comment type="caution">
    <text evidence="2">The sequence shown here is derived from an EMBL/GenBank/DDBJ whole genome shotgun (WGS) entry which is preliminary data.</text>
</comment>
<dbReference type="EMBL" id="JAFKCT010000015">
    <property type="protein sequence ID" value="MBN7813565.1"/>
    <property type="molecule type" value="Genomic_DNA"/>
</dbReference>
<accession>A0ABS3CBL4</accession>
<dbReference type="RefSeq" id="WP_206580334.1">
    <property type="nucleotide sequence ID" value="NZ_JAFKCT010000015.1"/>
</dbReference>
<keyword evidence="3" id="KW-1185">Reference proteome</keyword>
<sequence length="73" mass="8251">MSEDEKNTLAEKIKSAILNSSEDFLLMKKRLGQDIVAQIDGKIVTLPPDYFLEKRKNKQTDSESSDPVSKKPL</sequence>
<name>A0ABS3CBL4_9BACT</name>